<dbReference type="KEGG" id="hgn:E6W36_07135"/>
<evidence type="ECO:0000256" key="4">
    <source>
        <dbReference type="ARBA" id="ARBA00022691"/>
    </source>
</evidence>
<dbReference type="RefSeq" id="WP_222874239.1">
    <property type="nucleotide sequence ID" value="NZ_CP039704.1"/>
</dbReference>
<dbReference type="PROSITE" id="PS51687">
    <property type="entry name" value="SAM_MT_RNA_M5U"/>
    <property type="match status" value="1"/>
</dbReference>
<dbReference type="Gene3D" id="3.40.50.150">
    <property type="entry name" value="Vaccinia Virus protein VP39"/>
    <property type="match status" value="1"/>
</dbReference>
<dbReference type="InterPro" id="IPR010280">
    <property type="entry name" value="U5_MeTrfase_fam"/>
</dbReference>
<evidence type="ECO:0000313" key="7">
    <source>
        <dbReference type="EMBL" id="QCI79402.1"/>
    </source>
</evidence>
<keyword evidence="8" id="KW-1185">Reference proteome</keyword>
<feature type="active site" description="Nucleophile" evidence="6">
    <location>
        <position position="365"/>
    </location>
</feature>
<dbReference type="GO" id="GO:0051539">
    <property type="term" value="F:4 iron, 4 sulfur cluster binding"/>
    <property type="evidence" value="ECO:0007669"/>
    <property type="project" value="UniProtKB-KW"/>
</dbReference>
<evidence type="ECO:0000256" key="1">
    <source>
        <dbReference type="ARBA" id="ARBA00022485"/>
    </source>
</evidence>
<keyword evidence="4 6" id="KW-0949">S-adenosyl-L-methionine</keyword>
<evidence type="ECO:0000256" key="5">
    <source>
        <dbReference type="ARBA" id="ARBA00023014"/>
    </source>
</evidence>
<dbReference type="InterPro" id="IPR012340">
    <property type="entry name" value="NA-bd_OB-fold"/>
</dbReference>
<dbReference type="PANTHER" id="PTHR11061">
    <property type="entry name" value="RNA M5U METHYLTRANSFERASE"/>
    <property type="match status" value="1"/>
</dbReference>
<evidence type="ECO:0000256" key="3">
    <source>
        <dbReference type="ARBA" id="ARBA00022679"/>
    </source>
</evidence>
<sequence length="407" mass="43499">MTRLTVSYLAARGDGVALRDGGVPVFVPESAPGDTVLLNEAGRVAVIEPGPNRATPACPHFGACGGCTLQHIAEPLYRRWLSDRILTALEQHGVTVGHVEPTHLSPPGARRRASLRAVKKGGTVGIGFNAERSHTLVDIRACPVLHPRLYQVADAVRSFLPPRMRESQAVGVQMTQTDSGVDLLLTNLSADKLPEIEALTTFAEAQDLARLSIEGPLGVDIIAERRTPVLHFDGVPVWLPPASFTQATPDGEAALIAATILAAGPQGPIADLFAGLGTFSLPLSRIAPVEAIDAAKPALDALERAARAHHRPVTAAHRDLFRRPLQPSELKRYATVVVDPPRAGAEAQSAALASSTVERVVMVSCNPNSFARDARLLADGGFRLERLWPVGQFLWSTHVELVAQFSR</sequence>
<dbReference type="PANTHER" id="PTHR11061:SF49">
    <property type="entry name" value="23S RRNA (URACIL(1939)-C(5))-METHYLTRANSFERASE RLMD"/>
    <property type="match status" value="1"/>
</dbReference>
<evidence type="ECO:0000313" key="8">
    <source>
        <dbReference type="Proteomes" id="UP000298714"/>
    </source>
</evidence>
<feature type="binding site" evidence="6">
    <location>
        <position position="273"/>
    </location>
    <ligand>
        <name>S-adenosyl-L-methionine</name>
        <dbReference type="ChEBI" id="CHEBI:59789"/>
    </ligand>
</feature>
<keyword evidence="5" id="KW-0411">Iron-sulfur</keyword>
<feature type="binding site" evidence="6">
    <location>
        <position position="293"/>
    </location>
    <ligand>
        <name>S-adenosyl-L-methionine</name>
        <dbReference type="ChEBI" id="CHEBI:59789"/>
    </ligand>
</feature>
<dbReference type="SUPFAM" id="SSF53335">
    <property type="entry name" value="S-adenosyl-L-methionine-dependent methyltransferases"/>
    <property type="match status" value="1"/>
</dbReference>
<evidence type="ECO:0000256" key="6">
    <source>
        <dbReference type="PROSITE-ProRule" id="PRU01024"/>
    </source>
</evidence>
<evidence type="ECO:0000256" key="2">
    <source>
        <dbReference type="ARBA" id="ARBA00022603"/>
    </source>
</evidence>
<dbReference type="Pfam" id="PF05958">
    <property type="entry name" value="tRNA_U5-meth_tr"/>
    <property type="match status" value="1"/>
</dbReference>
<dbReference type="Proteomes" id="UP000298714">
    <property type="component" value="Chromosome"/>
</dbReference>
<dbReference type="GO" id="GO:0070041">
    <property type="term" value="F:rRNA (uridine-C5-)-methyltransferase activity"/>
    <property type="evidence" value="ECO:0007669"/>
    <property type="project" value="TreeGrafter"/>
</dbReference>
<proteinExistence type="inferred from homology"/>
<keyword evidence="2 6" id="KW-0489">Methyltransferase</keyword>
<dbReference type="InterPro" id="IPR029063">
    <property type="entry name" value="SAM-dependent_MTases_sf"/>
</dbReference>
<feature type="binding site" evidence="6">
    <location>
        <position position="246"/>
    </location>
    <ligand>
        <name>S-adenosyl-L-methionine</name>
        <dbReference type="ChEBI" id="CHEBI:59789"/>
    </ligand>
</feature>
<keyword evidence="3 6" id="KW-0808">Transferase</keyword>
<dbReference type="Gene3D" id="2.40.50.1070">
    <property type="match status" value="1"/>
</dbReference>
<dbReference type="AlphaFoldDB" id="A0A4D7CBZ1"/>
<dbReference type="Gene3D" id="2.40.50.140">
    <property type="entry name" value="Nucleic acid-binding proteins"/>
    <property type="match status" value="1"/>
</dbReference>
<feature type="binding site" evidence="6">
    <location>
        <position position="339"/>
    </location>
    <ligand>
        <name>S-adenosyl-L-methionine</name>
        <dbReference type="ChEBI" id="CHEBI:59789"/>
    </ligand>
</feature>
<dbReference type="CDD" id="cd02440">
    <property type="entry name" value="AdoMet_MTases"/>
    <property type="match status" value="1"/>
</dbReference>
<accession>A0A4D7CBZ1</accession>
<dbReference type="EMBL" id="CP039704">
    <property type="protein sequence ID" value="QCI79402.1"/>
    <property type="molecule type" value="Genomic_DNA"/>
</dbReference>
<dbReference type="GO" id="GO:0070475">
    <property type="term" value="P:rRNA base methylation"/>
    <property type="evidence" value="ECO:0007669"/>
    <property type="project" value="TreeGrafter"/>
</dbReference>
<gene>
    <name evidence="7" type="ORF">E6W36_07135</name>
</gene>
<protein>
    <submittedName>
        <fullName evidence="7">Class I SAM-dependent RNA methyltransferase</fullName>
    </submittedName>
</protein>
<comment type="similarity">
    <text evidence="6">Belongs to the class I-like SAM-binding methyltransferase superfamily. RNA M5U methyltransferase family.</text>
</comment>
<keyword evidence="1" id="KW-0408">Iron</keyword>
<organism evidence="7 8">
    <name type="scientific">Hankyongella ginsenosidimutans</name>
    <dbReference type="NCBI Taxonomy" id="1763828"/>
    <lineage>
        <taxon>Bacteria</taxon>
        <taxon>Pseudomonadati</taxon>
        <taxon>Pseudomonadota</taxon>
        <taxon>Alphaproteobacteria</taxon>
        <taxon>Sphingomonadales</taxon>
        <taxon>Sphingomonadaceae</taxon>
        <taxon>Hankyongella</taxon>
    </lineage>
</organism>
<keyword evidence="1" id="KW-0479">Metal-binding</keyword>
<reference evidence="8" key="1">
    <citation type="submission" date="2019-04" db="EMBL/GenBank/DDBJ databases">
        <title>Complete genome sequence of Sphingomonas sp. W1-2-3.</title>
        <authorList>
            <person name="Im W.T."/>
        </authorList>
    </citation>
    <scope>NUCLEOTIDE SEQUENCE [LARGE SCALE GENOMIC DNA]</scope>
    <source>
        <strain evidence="8">W1-2-3</strain>
    </source>
</reference>
<keyword evidence="1" id="KW-0004">4Fe-4S</keyword>
<name>A0A4D7CBZ1_9SPHN</name>